<protein>
    <submittedName>
        <fullName evidence="2">Uncharacterized protein</fullName>
    </submittedName>
</protein>
<proteinExistence type="predicted"/>
<sequence length="198" mass="21991">MAQPDLGLVEQSLRSLATQFPLMANHPAMNHMAQMQEMLREMEDRLSDKITQSEQRISARIDELNTRLDQTNTRVDDTNAQIAQMTLSLRTKYTNTRVDDTNAQIAQMTLSLRTNDAKALARALNSSATQGTSLVYSLPLPNGDPVPPGKFPATYGDFRQLEGAPLVQLLQSYQLAVPPGALLDDMRQILATYCGIVW</sequence>
<organism evidence="2 3">
    <name type="scientific">Rhizoctonia solani</name>
    <dbReference type="NCBI Taxonomy" id="456999"/>
    <lineage>
        <taxon>Eukaryota</taxon>
        <taxon>Fungi</taxon>
        <taxon>Dikarya</taxon>
        <taxon>Basidiomycota</taxon>
        <taxon>Agaricomycotina</taxon>
        <taxon>Agaricomycetes</taxon>
        <taxon>Cantharellales</taxon>
        <taxon>Ceratobasidiaceae</taxon>
        <taxon>Rhizoctonia</taxon>
    </lineage>
</organism>
<keyword evidence="1" id="KW-0175">Coiled coil</keyword>
<evidence type="ECO:0000313" key="2">
    <source>
        <dbReference type="EMBL" id="CAE6422613.1"/>
    </source>
</evidence>
<accession>A0A8H2XB94</accession>
<feature type="coiled-coil region" evidence="1">
    <location>
        <begin position="32"/>
        <end position="81"/>
    </location>
</feature>
<evidence type="ECO:0000313" key="3">
    <source>
        <dbReference type="Proteomes" id="UP000663861"/>
    </source>
</evidence>
<gene>
    <name evidence="2" type="ORF">RDB_LOCUS15297</name>
</gene>
<dbReference type="EMBL" id="CAJMWY010000218">
    <property type="protein sequence ID" value="CAE6422613.1"/>
    <property type="molecule type" value="Genomic_DNA"/>
</dbReference>
<dbReference type="Proteomes" id="UP000663861">
    <property type="component" value="Unassembled WGS sequence"/>
</dbReference>
<dbReference type="Pfam" id="PF07957">
    <property type="entry name" value="DUF3294"/>
    <property type="match status" value="1"/>
</dbReference>
<dbReference type="InterPro" id="IPR012917">
    <property type="entry name" value="DUF3294"/>
</dbReference>
<reference evidence="2" key="1">
    <citation type="submission" date="2021-01" db="EMBL/GenBank/DDBJ databases">
        <authorList>
            <person name="Kaushik A."/>
        </authorList>
    </citation>
    <scope>NUCLEOTIDE SEQUENCE</scope>
    <source>
        <strain evidence="2">AG4-RS23</strain>
    </source>
</reference>
<name>A0A8H2XB94_9AGAM</name>
<comment type="caution">
    <text evidence="2">The sequence shown here is derived from an EMBL/GenBank/DDBJ whole genome shotgun (WGS) entry which is preliminary data.</text>
</comment>
<dbReference type="Gene3D" id="3.90.20.10">
    <property type="match status" value="1"/>
</dbReference>
<dbReference type="AlphaFoldDB" id="A0A8H2XB94"/>
<evidence type="ECO:0000256" key="1">
    <source>
        <dbReference type="SAM" id="Coils"/>
    </source>
</evidence>